<dbReference type="InterPro" id="IPR011990">
    <property type="entry name" value="TPR-like_helical_dom_sf"/>
</dbReference>
<accession>A0A974P3G7</accession>
<gene>
    <name evidence="2" type="ORF">JKL49_25655</name>
</gene>
<evidence type="ECO:0000256" key="1">
    <source>
        <dbReference type="SAM" id="MobiDB-lite"/>
    </source>
</evidence>
<dbReference type="SMART" id="SM00671">
    <property type="entry name" value="SEL1"/>
    <property type="match status" value="2"/>
</dbReference>
<protein>
    <submittedName>
        <fullName evidence="2">Sel1 repeat family protein</fullName>
    </submittedName>
</protein>
<dbReference type="Gene3D" id="1.25.40.10">
    <property type="entry name" value="Tetratricopeptide repeat domain"/>
    <property type="match status" value="1"/>
</dbReference>
<evidence type="ECO:0000313" key="2">
    <source>
        <dbReference type="EMBL" id="QQZ49993.1"/>
    </source>
</evidence>
<dbReference type="InterPro" id="IPR006597">
    <property type="entry name" value="Sel1-like"/>
</dbReference>
<dbReference type="AlphaFoldDB" id="A0A974P3G7"/>
<proteinExistence type="predicted"/>
<name>A0A974P3G7_9CAUL</name>
<sequence length="142" mass="14867">MPSRSTISGCSTTPARACRRTMPPPPPGTAKPPIRGTDAQFNLGLLYDNGQGAPQDHAAAAAWYRKAADQGDAEAQTNLGIAYATGQGVAQDYVLARMWLNLAAAQGDTSAGKARDVITTSMTPAEIAEAQRLASAWKPTRP</sequence>
<feature type="region of interest" description="Disordered" evidence="1">
    <location>
        <begin position="1"/>
        <end position="36"/>
    </location>
</feature>
<dbReference type="Pfam" id="PF08238">
    <property type="entry name" value="Sel1"/>
    <property type="match status" value="2"/>
</dbReference>
<feature type="compositionally biased region" description="Polar residues" evidence="1">
    <location>
        <begin position="1"/>
        <end position="11"/>
    </location>
</feature>
<dbReference type="PANTHER" id="PTHR11102">
    <property type="entry name" value="SEL-1-LIKE PROTEIN"/>
    <property type="match status" value="1"/>
</dbReference>
<dbReference type="SUPFAM" id="SSF81901">
    <property type="entry name" value="HCP-like"/>
    <property type="match status" value="1"/>
</dbReference>
<dbReference type="InterPro" id="IPR050767">
    <property type="entry name" value="Sel1_AlgK"/>
</dbReference>
<dbReference type="EMBL" id="CP068570">
    <property type="protein sequence ID" value="QQZ49993.1"/>
    <property type="molecule type" value="Genomic_DNA"/>
</dbReference>
<dbReference type="PANTHER" id="PTHR11102:SF160">
    <property type="entry name" value="ERAD-ASSOCIATED E3 UBIQUITIN-PROTEIN LIGASE COMPONENT HRD3"/>
    <property type="match status" value="1"/>
</dbReference>
<reference evidence="2" key="1">
    <citation type="submission" date="2021-01" db="EMBL/GenBank/DDBJ databases">
        <title>Genome sequence of Phenylobacterium sp. 20VBR1 isolated from a valley glaceir, Ny-Alesund, Svalbard.</title>
        <authorList>
            <person name="Thomas F.A."/>
            <person name="Krishnan K.P."/>
            <person name="Sinha R.K."/>
        </authorList>
    </citation>
    <scope>NUCLEOTIDE SEQUENCE</scope>
    <source>
        <strain evidence="2">20VBR1</strain>
    </source>
</reference>
<organism evidence="2">
    <name type="scientific">Phenylobacterium glaciei</name>
    <dbReference type="NCBI Taxonomy" id="2803784"/>
    <lineage>
        <taxon>Bacteria</taxon>
        <taxon>Pseudomonadati</taxon>
        <taxon>Pseudomonadota</taxon>
        <taxon>Alphaproteobacteria</taxon>
        <taxon>Caulobacterales</taxon>
        <taxon>Caulobacteraceae</taxon>
        <taxon>Phenylobacterium</taxon>
    </lineage>
</organism>